<comment type="caution">
    <text evidence="1">The sequence shown here is derived from an EMBL/GenBank/DDBJ whole genome shotgun (WGS) entry which is preliminary data.</text>
</comment>
<accession>A0ABQ7HVF3</accession>
<name>A0ABQ7HVF3_9MICR</name>
<dbReference type="EMBL" id="SBIQ01000425">
    <property type="protein sequence ID" value="KAF7677977.1"/>
    <property type="molecule type" value="Genomic_DNA"/>
</dbReference>
<reference evidence="1 2" key="1">
    <citation type="submission" date="2019-01" db="EMBL/GenBank/DDBJ databases">
        <title>Genomes sequencing and comparative genomics of infectious freshwater microsporidia, Cucumispora dikerogammari and Thelohania contejeani.</title>
        <authorList>
            <person name="Cormier A."/>
            <person name="Giraud I."/>
            <person name="Wattier R."/>
            <person name="Teixeira M."/>
            <person name="Grandjean F."/>
            <person name="Rigaud T."/>
            <person name="Cordaux R."/>
        </authorList>
    </citation>
    <scope>NUCLEOTIDE SEQUENCE [LARGE SCALE GENOMIC DNA]</scope>
    <source>
        <strain evidence="1">T1</strain>
        <tissue evidence="1">Spores</tissue>
    </source>
</reference>
<keyword evidence="2" id="KW-1185">Reference proteome</keyword>
<dbReference type="SUPFAM" id="SSF57924">
    <property type="entry name" value="Inhibitor of apoptosis (IAP) repeat"/>
    <property type="match status" value="1"/>
</dbReference>
<dbReference type="PANTHER" id="PTHR10044:SF139">
    <property type="entry name" value="DEATH-ASSOCIATED INHIBITOR OF APOPTOSIS 2"/>
    <property type="match status" value="1"/>
</dbReference>
<dbReference type="Pfam" id="PF00653">
    <property type="entry name" value="BIR"/>
    <property type="match status" value="1"/>
</dbReference>
<dbReference type="InterPro" id="IPR050784">
    <property type="entry name" value="IAP"/>
</dbReference>
<dbReference type="Gene3D" id="1.10.1170.10">
    <property type="entry name" value="Inhibitor Of Apoptosis Protein (2mihbC-IAP-1), Chain A"/>
    <property type="match status" value="1"/>
</dbReference>
<dbReference type="InterPro" id="IPR001370">
    <property type="entry name" value="BIR_rpt"/>
</dbReference>
<proteinExistence type="predicted"/>
<sequence>MDEKKCFRSKKIHNMDSLKCTKMRLDTFIEWPVPWLKPLDLAIDGLYYLRSTDHCACAYCYSVIFAWIIGDTPRSRHKLICPDCPFITGYICENVPLEISKLTFQYGLEFVSRRIKQQNINIQSTNVEYDCRKYVFFIYIFFWGEKKVKKKSTIKLLLYLIKYNGWFFSIYI</sequence>
<gene>
    <name evidence="1" type="primary">IAP_1</name>
    <name evidence="1" type="ORF">TCON_2637</name>
</gene>
<protein>
    <submittedName>
        <fullName evidence="1">Apoptosis inhibitor IAP</fullName>
    </submittedName>
</protein>
<dbReference type="PROSITE" id="PS50143">
    <property type="entry name" value="BIR_REPEAT_2"/>
    <property type="match status" value="1"/>
</dbReference>
<dbReference type="Proteomes" id="UP001516464">
    <property type="component" value="Unassembled WGS sequence"/>
</dbReference>
<evidence type="ECO:0000313" key="2">
    <source>
        <dbReference type="Proteomes" id="UP001516464"/>
    </source>
</evidence>
<dbReference type="PANTHER" id="PTHR10044">
    <property type="entry name" value="INHIBITOR OF APOPTOSIS"/>
    <property type="match status" value="1"/>
</dbReference>
<organism evidence="1 2">
    <name type="scientific">Astathelohania contejeani</name>
    <dbReference type="NCBI Taxonomy" id="164912"/>
    <lineage>
        <taxon>Eukaryota</taxon>
        <taxon>Fungi</taxon>
        <taxon>Fungi incertae sedis</taxon>
        <taxon>Microsporidia</taxon>
        <taxon>Astathelohaniidae</taxon>
        <taxon>Astathelohania</taxon>
    </lineage>
</organism>
<evidence type="ECO:0000313" key="1">
    <source>
        <dbReference type="EMBL" id="KAF7677977.1"/>
    </source>
</evidence>
<dbReference type="SMART" id="SM00238">
    <property type="entry name" value="BIR"/>
    <property type="match status" value="1"/>
</dbReference>